<dbReference type="PROSITE" id="PS50109">
    <property type="entry name" value="HIS_KIN"/>
    <property type="match status" value="1"/>
</dbReference>
<dbReference type="SMART" id="SM00387">
    <property type="entry name" value="HATPase_c"/>
    <property type="match status" value="1"/>
</dbReference>
<keyword evidence="3" id="KW-0597">Phosphoprotein</keyword>
<evidence type="ECO:0000256" key="1">
    <source>
        <dbReference type="ARBA" id="ARBA00000085"/>
    </source>
</evidence>
<dbReference type="NCBIfam" id="TIGR00229">
    <property type="entry name" value="sensory_box"/>
    <property type="match status" value="1"/>
</dbReference>
<organism evidence="11 12">
    <name type="scientific">Lujinxingia vulgaris</name>
    <dbReference type="NCBI Taxonomy" id="2600176"/>
    <lineage>
        <taxon>Bacteria</taxon>
        <taxon>Deltaproteobacteria</taxon>
        <taxon>Bradymonadales</taxon>
        <taxon>Lujinxingiaceae</taxon>
        <taxon>Lujinxingia</taxon>
    </lineage>
</organism>
<gene>
    <name evidence="11" type="ORF">FRC96_14865</name>
</gene>
<dbReference type="InterPro" id="IPR035965">
    <property type="entry name" value="PAS-like_dom_sf"/>
</dbReference>
<dbReference type="PRINTS" id="PR00344">
    <property type="entry name" value="BCTRLSENSOR"/>
</dbReference>
<keyword evidence="6" id="KW-0418">Kinase</keyword>
<dbReference type="PANTHER" id="PTHR43065:SF50">
    <property type="entry name" value="HISTIDINE KINASE"/>
    <property type="match status" value="1"/>
</dbReference>
<dbReference type="GO" id="GO:0000155">
    <property type="term" value="F:phosphorelay sensor kinase activity"/>
    <property type="evidence" value="ECO:0007669"/>
    <property type="project" value="InterPro"/>
</dbReference>
<dbReference type="InterPro" id="IPR013767">
    <property type="entry name" value="PAS_fold"/>
</dbReference>
<dbReference type="InterPro" id="IPR003594">
    <property type="entry name" value="HATPase_dom"/>
</dbReference>
<keyword evidence="4" id="KW-0808">Transferase</keyword>
<keyword evidence="5" id="KW-0547">Nucleotide-binding</keyword>
<dbReference type="InterPro" id="IPR036097">
    <property type="entry name" value="HisK_dim/P_sf"/>
</dbReference>
<protein>
    <recommendedName>
        <fullName evidence="2">histidine kinase</fullName>
        <ecNumber evidence="2">2.7.13.3</ecNumber>
    </recommendedName>
</protein>
<dbReference type="InterPro" id="IPR004358">
    <property type="entry name" value="Sig_transdc_His_kin-like_C"/>
</dbReference>
<evidence type="ECO:0000313" key="12">
    <source>
        <dbReference type="Proteomes" id="UP000321046"/>
    </source>
</evidence>
<dbReference type="OrthoDB" id="9815750at2"/>
<dbReference type="GO" id="GO:0005524">
    <property type="term" value="F:ATP binding"/>
    <property type="evidence" value="ECO:0007669"/>
    <property type="project" value="UniProtKB-KW"/>
</dbReference>
<evidence type="ECO:0000259" key="9">
    <source>
        <dbReference type="PROSITE" id="PS50109"/>
    </source>
</evidence>
<evidence type="ECO:0000259" key="10">
    <source>
        <dbReference type="PROSITE" id="PS50112"/>
    </source>
</evidence>
<dbReference type="CDD" id="cd00130">
    <property type="entry name" value="PAS"/>
    <property type="match status" value="1"/>
</dbReference>
<evidence type="ECO:0000256" key="4">
    <source>
        <dbReference type="ARBA" id="ARBA00022679"/>
    </source>
</evidence>
<dbReference type="InterPro" id="IPR000014">
    <property type="entry name" value="PAS"/>
</dbReference>
<evidence type="ECO:0000256" key="5">
    <source>
        <dbReference type="ARBA" id="ARBA00022741"/>
    </source>
</evidence>
<evidence type="ECO:0000256" key="3">
    <source>
        <dbReference type="ARBA" id="ARBA00022553"/>
    </source>
</evidence>
<dbReference type="SMART" id="SM00091">
    <property type="entry name" value="PAS"/>
    <property type="match status" value="1"/>
</dbReference>
<comment type="caution">
    <text evidence="11">The sequence shown here is derived from an EMBL/GenBank/DDBJ whole genome shotgun (WGS) entry which is preliminary data.</text>
</comment>
<dbReference type="PROSITE" id="PS50112">
    <property type="entry name" value="PAS"/>
    <property type="match status" value="1"/>
</dbReference>
<feature type="domain" description="PAS" evidence="10">
    <location>
        <begin position="217"/>
        <end position="272"/>
    </location>
</feature>
<dbReference type="Pfam" id="PF00989">
    <property type="entry name" value="PAS"/>
    <property type="match status" value="1"/>
</dbReference>
<dbReference type="Gene3D" id="1.10.287.130">
    <property type="match status" value="1"/>
</dbReference>
<sequence length="576" mass="61840">MRSSNPERRCGGHVMGASPEPGHADAWSAFLARSMESSDTDVTRYLSWMAGERDMEELFALLAMWVDGEGVETLIETLPARLAGRLGDGCVVVFDDALQGSGRVVRACSDEGDAGGLRAWGEALALEPYCGAEDVVEISPRANEPWGMGLALRLDVGDGVRAVLALLSWSRPFDATSRRLASRAARLAGATIKRARRAAMIREALTYAQSRAADLEQRMTLSRAAAHGLGEGVVTLDAAGRVMFANPSAARMLGLSVEALQGRDFHSLVHPQRAMWADEGPCALELALGSGADVRCHDDTFERADGSRFAVVYTVSPLPGAVGGRVVAMRDMSDYQKMHAHLLLTDRMVAVGTLASGIAHEINNPLSFVDANLRFSLRSLRGETPAFDAIDEALSEALDGVVRMRGIVDAMRAFSGGAGDEVDWIDLEQCLKDAMTISAGEIGQLATMRRVGDELGQVRANTTQLTQVLVSLLLNVTHAFDEKSAGAEVVVRTRREPDLATIEVRDNGRGISVHHLRRIFDPFFTTSPVGRGTGLGLFVARSLVDELGGQLTCDSVVGEGTCFTLRLPVQGRRRAG</sequence>
<dbReference type="Pfam" id="PF02518">
    <property type="entry name" value="HATPase_c"/>
    <property type="match status" value="1"/>
</dbReference>
<dbReference type="InterPro" id="IPR036890">
    <property type="entry name" value="HATPase_C_sf"/>
</dbReference>
<evidence type="ECO:0000256" key="8">
    <source>
        <dbReference type="ARBA" id="ARBA00023012"/>
    </source>
</evidence>
<dbReference type="EC" id="2.7.13.3" evidence="2"/>
<feature type="domain" description="Histidine kinase" evidence="9">
    <location>
        <begin position="357"/>
        <end position="571"/>
    </location>
</feature>
<comment type="catalytic activity">
    <reaction evidence="1">
        <text>ATP + protein L-histidine = ADP + protein N-phospho-L-histidine.</text>
        <dbReference type="EC" id="2.7.13.3"/>
    </reaction>
</comment>
<evidence type="ECO:0000256" key="7">
    <source>
        <dbReference type="ARBA" id="ARBA00022840"/>
    </source>
</evidence>
<evidence type="ECO:0000313" key="11">
    <source>
        <dbReference type="EMBL" id="TXD33754.1"/>
    </source>
</evidence>
<evidence type="ECO:0000256" key="6">
    <source>
        <dbReference type="ARBA" id="ARBA00022777"/>
    </source>
</evidence>
<dbReference type="PANTHER" id="PTHR43065">
    <property type="entry name" value="SENSOR HISTIDINE KINASE"/>
    <property type="match status" value="1"/>
</dbReference>
<evidence type="ECO:0000256" key="2">
    <source>
        <dbReference type="ARBA" id="ARBA00012438"/>
    </source>
</evidence>
<dbReference type="Gene3D" id="3.30.450.20">
    <property type="entry name" value="PAS domain"/>
    <property type="match status" value="1"/>
</dbReference>
<dbReference type="SUPFAM" id="SSF47384">
    <property type="entry name" value="Homodimeric domain of signal transducing histidine kinase"/>
    <property type="match status" value="1"/>
</dbReference>
<dbReference type="SUPFAM" id="SSF55785">
    <property type="entry name" value="PYP-like sensor domain (PAS domain)"/>
    <property type="match status" value="1"/>
</dbReference>
<dbReference type="Gene3D" id="3.30.565.10">
    <property type="entry name" value="Histidine kinase-like ATPase, C-terminal domain"/>
    <property type="match status" value="1"/>
</dbReference>
<dbReference type="SMART" id="SM00388">
    <property type="entry name" value="HisKA"/>
    <property type="match status" value="1"/>
</dbReference>
<dbReference type="AlphaFoldDB" id="A0A5C6X2N4"/>
<dbReference type="Proteomes" id="UP000321046">
    <property type="component" value="Unassembled WGS sequence"/>
</dbReference>
<keyword evidence="8" id="KW-0902">Two-component regulatory system</keyword>
<dbReference type="InterPro" id="IPR003661">
    <property type="entry name" value="HisK_dim/P_dom"/>
</dbReference>
<reference evidence="11 12" key="1">
    <citation type="submission" date="2019-08" db="EMBL/GenBank/DDBJ databases">
        <title>Bradymonadales sp. TMQ2.</title>
        <authorList>
            <person name="Liang Q."/>
        </authorList>
    </citation>
    <scope>NUCLEOTIDE SEQUENCE [LARGE SCALE GENOMIC DNA]</scope>
    <source>
        <strain evidence="11 12">TMQ2</strain>
    </source>
</reference>
<proteinExistence type="predicted"/>
<name>A0A5C6X2N4_9DELT</name>
<dbReference type="CDD" id="cd00082">
    <property type="entry name" value="HisKA"/>
    <property type="match status" value="1"/>
</dbReference>
<dbReference type="EMBL" id="VOSL01000059">
    <property type="protein sequence ID" value="TXD33754.1"/>
    <property type="molecule type" value="Genomic_DNA"/>
</dbReference>
<dbReference type="SUPFAM" id="SSF55874">
    <property type="entry name" value="ATPase domain of HSP90 chaperone/DNA topoisomerase II/histidine kinase"/>
    <property type="match status" value="1"/>
</dbReference>
<keyword evidence="7" id="KW-0067">ATP-binding</keyword>
<dbReference type="InterPro" id="IPR005467">
    <property type="entry name" value="His_kinase_dom"/>
</dbReference>
<dbReference type="GO" id="GO:0006355">
    <property type="term" value="P:regulation of DNA-templated transcription"/>
    <property type="evidence" value="ECO:0007669"/>
    <property type="project" value="InterPro"/>
</dbReference>
<accession>A0A5C6X2N4</accession>